<dbReference type="Pfam" id="PF13474">
    <property type="entry name" value="SnoaL_3"/>
    <property type="match status" value="1"/>
</dbReference>
<evidence type="ECO:0000259" key="1">
    <source>
        <dbReference type="Pfam" id="PF13474"/>
    </source>
</evidence>
<dbReference type="OrthoDB" id="121734at2"/>
<reference evidence="2 3" key="1">
    <citation type="submission" date="2016-10" db="EMBL/GenBank/DDBJ databases">
        <authorList>
            <person name="de Groot N.N."/>
        </authorList>
    </citation>
    <scope>NUCLEOTIDE SEQUENCE [LARGE SCALE GENOMIC DNA]</scope>
    <source>
        <strain evidence="2 3">DSM 22489</strain>
    </source>
</reference>
<dbReference type="InterPro" id="IPR032710">
    <property type="entry name" value="NTF2-like_dom_sf"/>
</dbReference>
<accession>A0A1H5W598</accession>
<dbReference type="InterPro" id="IPR037401">
    <property type="entry name" value="SnoaL-like"/>
</dbReference>
<organism evidence="2 3">
    <name type="scientific">Bryocella elongata</name>
    <dbReference type="NCBI Taxonomy" id="863522"/>
    <lineage>
        <taxon>Bacteria</taxon>
        <taxon>Pseudomonadati</taxon>
        <taxon>Acidobacteriota</taxon>
        <taxon>Terriglobia</taxon>
        <taxon>Terriglobales</taxon>
        <taxon>Acidobacteriaceae</taxon>
        <taxon>Bryocella</taxon>
    </lineage>
</organism>
<feature type="domain" description="SnoaL-like" evidence="1">
    <location>
        <begin position="43"/>
        <end position="157"/>
    </location>
</feature>
<evidence type="ECO:0000313" key="2">
    <source>
        <dbReference type="EMBL" id="SEF94679.1"/>
    </source>
</evidence>
<dbReference type="EMBL" id="FNVA01000002">
    <property type="protein sequence ID" value="SEF94679.1"/>
    <property type="molecule type" value="Genomic_DNA"/>
</dbReference>
<proteinExistence type="predicted"/>
<dbReference type="RefSeq" id="WP_160115049.1">
    <property type="nucleotide sequence ID" value="NZ_FNVA01000002.1"/>
</dbReference>
<dbReference type="AlphaFoldDB" id="A0A1H5W598"/>
<sequence>MRIHWMMSGLIAVSMALPGLEGGAQIPAPFPRIVAMSADQNAVVNVMRTMYRAAATDDVRKFHELIVPGFYAFDGGKRYEMEELMGMIMDYHAKGIKFAWNVTRPDVHVAGDQAWITYTNSGSITMGAGQAPIPTTWLESAQLVKRNGAWKLQFFHSTRVPVSMPTK</sequence>
<keyword evidence="3" id="KW-1185">Reference proteome</keyword>
<protein>
    <recommendedName>
        <fullName evidence="1">SnoaL-like domain-containing protein</fullName>
    </recommendedName>
</protein>
<gene>
    <name evidence="2" type="ORF">SAMN05421819_1445</name>
</gene>
<dbReference type="Gene3D" id="3.10.450.50">
    <property type="match status" value="1"/>
</dbReference>
<name>A0A1H5W598_9BACT</name>
<dbReference type="SUPFAM" id="SSF54427">
    <property type="entry name" value="NTF2-like"/>
    <property type="match status" value="1"/>
</dbReference>
<evidence type="ECO:0000313" key="3">
    <source>
        <dbReference type="Proteomes" id="UP000236728"/>
    </source>
</evidence>
<dbReference type="Proteomes" id="UP000236728">
    <property type="component" value="Unassembled WGS sequence"/>
</dbReference>